<dbReference type="PRINTS" id="PR00245">
    <property type="entry name" value="OLFACTORYR"/>
</dbReference>
<feature type="transmembrane region" description="Helical" evidence="13">
    <location>
        <begin position="59"/>
        <end position="78"/>
    </location>
</feature>
<feature type="transmembrane region" description="Helical" evidence="13">
    <location>
        <begin position="435"/>
        <end position="456"/>
    </location>
</feature>
<accession>A0A8J6DJ81</accession>
<feature type="transmembrane region" description="Helical" evidence="13">
    <location>
        <begin position="840"/>
        <end position="863"/>
    </location>
</feature>
<evidence type="ECO:0000259" key="14">
    <source>
        <dbReference type="PROSITE" id="PS50262"/>
    </source>
</evidence>
<keyword evidence="6 13" id="KW-1133">Transmembrane helix</keyword>
<dbReference type="InterPro" id="IPR017452">
    <property type="entry name" value="GPCR_Rhodpsn_7TM"/>
</dbReference>
<feature type="transmembrane region" description="Helical" evidence="13">
    <location>
        <begin position="1509"/>
        <end position="1527"/>
    </location>
</feature>
<feature type="domain" description="G-protein coupled receptors family 1 profile" evidence="14">
    <location>
        <begin position="335"/>
        <end position="581"/>
    </location>
</feature>
<feature type="domain" description="G-protein coupled receptors family 1 profile" evidence="14">
    <location>
        <begin position="644"/>
        <end position="890"/>
    </location>
</feature>
<keyword evidence="8 13" id="KW-0472">Membrane</keyword>
<dbReference type="PRINTS" id="PR00237">
    <property type="entry name" value="GPCRRHODOPSN"/>
</dbReference>
<comment type="caution">
    <text evidence="15">The sequence shown here is derived from an EMBL/GenBank/DDBJ whole genome shotgun (WGS) entry which is preliminary data.</text>
</comment>
<feature type="transmembrane region" description="Helical" evidence="13">
    <location>
        <begin position="353"/>
        <end position="372"/>
    </location>
</feature>
<feature type="transmembrane region" description="Helical" evidence="13">
    <location>
        <begin position="1158"/>
        <end position="1179"/>
    </location>
</feature>
<feature type="transmembrane region" description="Helical" evidence="13">
    <location>
        <begin position="808"/>
        <end position="828"/>
    </location>
</feature>
<feature type="transmembrane region" description="Helical" evidence="13">
    <location>
        <begin position="1124"/>
        <end position="1146"/>
    </location>
</feature>
<feature type="transmembrane region" description="Helical" evidence="13">
    <location>
        <begin position="1330"/>
        <end position="1357"/>
    </location>
</feature>
<comment type="function">
    <text evidence="1">Putative odorant or sperm cell receptor.</text>
</comment>
<feature type="transmembrane region" description="Helical" evidence="13">
    <location>
        <begin position="1060"/>
        <end position="1077"/>
    </location>
</feature>
<feature type="transmembrane region" description="Helical" evidence="13">
    <location>
        <begin position="140"/>
        <end position="164"/>
    </location>
</feature>
<dbReference type="FunFam" id="1.20.1070.10:FF:000012">
    <property type="entry name" value="Olfactory receptor"/>
    <property type="match status" value="6"/>
</dbReference>
<proteinExistence type="inferred from homology"/>
<dbReference type="GO" id="GO:0004930">
    <property type="term" value="F:G protein-coupled receptor activity"/>
    <property type="evidence" value="ECO:0007669"/>
    <property type="project" value="UniProtKB-KW"/>
</dbReference>
<dbReference type="GO" id="GO:0004984">
    <property type="term" value="F:olfactory receptor activity"/>
    <property type="evidence" value="ECO:0007669"/>
    <property type="project" value="InterPro"/>
</dbReference>
<dbReference type="GO" id="GO:0005886">
    <property type="term" value="C:plasma membrane"/>
    <property type="evidence" value="ECO:0007669"/>
    <property type="project" value="UniProtKB-SubCell"/>
</dbReference>
<evidence type="ECO:0000256" key="12">
    <source>
        <dbReference type="RuleBase" id="RU000688"/>
    </source>
</evidence>
<feature type="transmembrane region" description="Helical" evidence="13">
    <location>
        <begin position="1638"/>
        <end position="1665"/>
    </location>
</feature>
<protein>
    <submittedName>
        <fullName evidence="15">Olfactory receptor 4K5</fullName>
    </submittedName>
</protein>
<evidence type="ECO:0000256" key="10">
    <source>
        <dbReference type="ARBA" id="ARBA00023170"/>
    </source>
</evidence>
<feature type="transmembrane region" description="Helical" evidence="13">
    <location>
        <begin position="98"/>
        <end position="120"/>
    </location>
</feature>
<evidence type="ECO:0000256" key="11">
    <source>
        <dbReference type="ARBA" id="ARBA00023224"/>
    </source>
</evidence>
<feature type="domain" description="G-protein coupled receptors family 1 profile" evidence="14">
    <location>
        <begin position="1279"/>
        <end position="1525"/>
    </location>
</feature>
<dbReference type="FunFam" id="1.10.1220.70:FF:000001">
    <property type="entry name" value="Olfactory receptor"/>
    <property type="match status" value="5"/>
</dbReference>
<feature type="transmembrane region" description="Helical" evidence="13">
    <location>
        <begin position="628"/>
        <end position="650"/>
    </location>
</feature>
<dbReference type="Pfam" id="PF13853">
    <property type="entry name" value="7tm_4"/>
    <property type="match status" value="6"/>
</dbReference>
<keyword evidence="10 12" id="KW-0675">Receptor</keyword>
<feature type="transmembrane region" description="Helical" evidence="13">
    <location>
        <begin position="392"/>
        <end position="414"/>
    </location>
</feature>
<keyword evidence="5 12" id="KW-0812">Transmembrane</keyword>
<evidence type="ECO:0000256" key="8">
    <source>
        <dbReference type="ARBA" id="ARBA00023136"/>
    </source>
</evidence>
<dbReference type="OrthoDB" id="2133880at2759"/>
<evidence type="ECO:0000313" key="16">
    <source>
        <dbReference type="Proteomes" id="UP000700334"/>
    </source>
</evidence>
<feature type="transmembrane region" description="Helical" evidence="13">
    <location>
        <begin position="499"/>
        <end position="519"/>
    </location>
</feature>
<feature type="transmembrane region" description="Helical" evidence="13">
    <location>
        <begin position="1017"/>
        <end position="1039"/>
    </location>
</feature>
<feature type="transmembrane region" description="Helical" evidence="13">
    <location>
        <begin position="1263"/>
        <end position="1287"/>
    </location>
</feature>
<feature type="transmembrane region" description="Helical" evidence="13">
    <location>
        <begin position="1378"/>
        <end position="1400"/>
    </location>
</feature>
<name>A0A8J6DJ81_GALPY</name>
<feature type="transmembrane region" description="Helical" evidence="13">
    <location>
        <begin position="531"/>
        <end position="554"/>
    </location>
</feature>
<feature type="transmembrane region" description="Helical" evidence="13">
    <location>
        <begin position="701"/>
        <end position="723"/>
    </location>
</feature>
<feature type="transmembrane region" description="Helical" evidence="13">
    <location>
        <begin position="1783"/>
        <end position="1804"/>
    </location>
</feature>
<organism evidence="15 16">
    <name type="scientific">Galemys pyrenaicus</name>
    <name type="common">Iberian desman</name>
    <name type="synonym">Pyrenean desman</name>
    <dbReference type="NCBI Taxonomy" id="202257"/>
    <lineage>
        <taxon>Eukaryota</taxon>
        <taxon>Metazoa</taxon>
        <taxon>Chordata</taxon>
        <taxon>Craniata</taxon>
        <taxon>Vertebrata</taxon>
        <taxon>Euteleostomi</taxon>
        <taxon>Mammalia</taxon>
        <taxon>Eutheria</taxon>
        <taxon>Laurasiatheria</taxon>
        <taxon>Eulipotyphla</taxon>
        <taxon>Talpidae</taxon>
        <taxon>Galemys</taxon>
    </lineage>
</organism>
<evidence type="ECO:0000256" key="5">
    <source>
        <dbReference type="ARBA" id="ARBA00022692"/>
    </source>
</evidence>
<comment type="subcellular location">
    <subcellularLocation>
        <location evidence="2">Cell membrane</location>
        <topology evidence="2">Multi-pass membrane protein</topology>
    </subcellularLocation>
</comment>
<dbReference type="CDD" id="cd15226">
    <property type="entry name" value="7tmA_OR4-like"/>
    <property type="match status" value="6"/>
</dbReference>
<evidence type="ECO:0000256" key="13">
    <source>
        <dbReference type="SAM" id="Phobius"/>
    </source>
</evidence>
<comment type="similarity">
    <text evidence="3 12">Belongs to the G-protein coupled receptor 1 family.</text>
</comment>
<evidence type="ECO:0000256" key="7">
    <source>
        <dbReference type="ARBA" id="ARBA00023040"/>
    </source>
</evidence>
<feature type="transmembrane region" description="Helical" evidence="13">
    <location>
        <begin position="319"/>
        <end position="341"/>
    </location>
</feature>
<feature type="transmembrane region" description="Helical" evidence="13">
    <location>
        <begin position="1475"/>
        <end position="1497"/>
    </location>
</feature>
<dbReference type="Gene3D" id="1.20.1070.10">
    <property type="entry name" value="Rhodopsin 7-helix transmembrane proteins"/>
    <property type="match status" value="6"/>
</dbReference>
<dbReference type="Proteomes" id="UP000700334">
    <property type="component" value="Unassembled WGS sequence"/>
</dbReference>
<feature type="transmembrane region" description="Helical" evidence="13">
    <location>
        <begin position="25"/>
        <end position="47"/>
    </location>
</feature>
<reference evidence="15" key="1">
    <citation type="journal article" date="2021" name="Evol. Appl.">
        <title>The genome of the Pyrenean desman and the effects of bottlenecks and inbreeding on the genomic landscape of an endangered species.</title>
        <authorList>
            <person name="Escoda L."/>
            <person name="Castresana J."/>
        </authorList>
    </citation>
    <scope>NUCLEOTIDE SEQUENCE</scope>
    <source>
        <strain evidence="15">IBE-C5619</strain>
    </source>
</reference>
<evidence type="ECO:0000256" key="9">
    <source>
        <dbReference type="ARBA" id="ARBA00023157"/>
    </source>
</evidence>
<feature type="transmembrane region" description="Helical" evidence="13">
    <location>
        <begin position="184"/>
        <end position="215"/>
    </location>
</feature>
<evidence type="ECO:0000256" key="6">
    <source>
        <dbReference type="ARBA" id="ARBA00022989"/>
    </source>
</evidence>
<sequence>MDMVNKSTVSEFVLLGLSNSWEVQMFLFIVFSLFYVATVVGNTLIVITVIADSHLQSPMYFLLTNLSIIDMSLASFATPKMIIDYLTGHRTISFDGCITQIFFLHLFTGTEIILLMAMSFDRYIAICKPLRYPSIMSSRVCLAFVVTSWIVGIMHSMSQVIFALTLPFCGPNEVDSFFCDLPVVFQLACVNTYVLGLFMISTSGIIACSCFILLFNSYVIVLITIKHHSSGGSSKALSTCTAHFIVVFMFFGPCIFIYMWPLSNFMVDKTLSVFYTICTPILNPVIYTLRNQDSMDEGNYSTVTEFVLLGLSSSWELQYFFFVLFNFLYITIVLGNLLIVLTVISEPALHTPMYIMLSNLSILDVFLATYATPKMIYDFLHESKIISFEGCMAQIFLLHVFAGGEMVLLVAMAYDRYVAICKPLHYTTIMNLCKCTGMVVGSWIIGVMHSLSQLAFTVNLPFCGPNIVDSYYCDLTLVIKLACTDTYVPELLMLLDSGLMGVTSFLLLLISYTVILVTVRRHSSVGMAKARSTLTAHITVVTLFFGPCIFIYAWPFGNFPVDKVLSVFSTVFTPILNPIIYTLRNKEVKSAMHKLKTRYKLQIMDQGNTSRVTEFVLHGLSGSWELQLFYFVFFTLFYMSIVLGNLLIVLTVIFEPALHTPMYFLLSNLSFIDVCLSTFATPKMIVDFLMEHKTISFEGCMIQIFFLHVFAGGEMMLLVAMAYDRYVAICQPLHYAAIMSVRKCASLVLGSWLIGILHSISQLVFTVNLPFCGPNKVDSFFCDLPLVIKLACTDTFTLEVLMLSDSGLMAMSSFVLLLISYTVILVTVRRRSSTGMAKARATLTAHITVVTLFFGPCIFIYAWPFSDFPVDKVLSIFYTVFTPLLNPMIYTLRNKEVISAMQKLRSRQDCFRASVHSGSMDKANSSVVSEFVLLGLSSSQELQLVYFVFFSVLYVVIVLGNLLIIITVSSDNNLHSPMYFLLGNLSFVDICQASFATPKMIADFLSEHKTISFTGCIAQIFFIHLFTGGEMVLLVSMAYDRYVAICKPLHYVVIMSRRTCTLLVVISWAVGLVHTLSQLSFTVNLPFCGPNVVDSFFCDLPRVTKLACLDSYIIEILIVINSGILSLSTFTVLVASYIIILITVWFKSSAAMAKAFSTLAAHITVVILFFGPCIFIYVWPFTTYPVDKVLAIFYTIFTPILNPMIYTLRNRDMKVAMRKILIHYLRPKKISEVPLTGHMAHPNESVVSEFVLLGLSNSWELQIFLFSIFFIVYVASVLGNIMIITIISSDSHLNSPMYFLLSNLSFIDICQSNFATPKMLVDFFVERKTISFAGCMTQIFFLHAFVGSEMVMLVWMACDRFIAICKPLHYSTIMTRRLCIIFVMISWAVGILHSAIHLIFTAQLPFCGPNVVDSFFCDLPLVIELACMGTYEMDILTLTNSGLIASSCFVALVISYVIILITVRRRSSSGSSKALSTLTAHITVVVLFFGPCIYFYIWPFSRISLDKFISVFYTIFTPLLNPIVYSLRNEEVKSALRKFRNRFTGHMAHPNESVVSEFVLLGLSNSWELQIFLFSIFFIVYVASVLGNIMIITIISSDSHLNSPMYFLLSNLSFIDICQSNFATPKMLVDFFVERKTISFAGCMTQIFFLHAFVGSEMVMLVWMACDRFIAICKPLHYSTIMTRRLCIIFVMISWAVGILHSAIHLIFTAQLPFCGPNVVDSFFCDLPLVIELACMGTYEMDILTLTNSGLIASSCFVALVISYVIILITVRRRSSSGSSKALSTLTAHITVVVLFFGPFIYFYIWPFSRLPVDKILSVFYTVCTPLLNPIVYSLRNEDFKSAMRKLRNRHVASWEN</sequence>
<feature type="domain" description="G-protein coupled receptors family 1 profile" evidence="14">
    <location>
        <begin position="1587"/>
        <end position="1833"/>
    </location>
</feature>
<feature type="transmembrane region" description="Helical" evidence="13">
    <location>
        <begin position="1191"/>
        <end position="1208"/>
    </location>
</feature>
<dbReference type="PANTHER" id="PTHR48002">
    <property type="entry name" value="OLFACTORY RECEPTOR"/>
    <property type="match status" value="1"/>
</dbReference>
<evidence type="ECO:0000256" key="2">
    <source>
        <dbReference type="ARBA" id="ARBA00004651"/>
    </source>
</evidence>
<feature type="transmembrane region" description="Helical" evidence="13">
    <location>
        <begin position="944"/>
        <end position="966"/>
    </location>
</feature>
<feature type="transmembrane region" description="Helical" evidence="13">
    <location>
        <begin position="1751"/>
        <end position="1771"/>
    </location>
</feature>
<evidence type="ECO:0000256" key="3">
    <source>
        <dbReference type="ARBA" id="ARBA00010663"/>
    </source>
</evidence>
<gene>
    <name evidence="15" type="ORF">J0S82_020183</name>
</gene>
<keyword evidence="4" id="KW-1003">Cell membrane</keyword>
<feature type="transmembrane region" description="Helical" evidence="13">
    <location>
        <begin position="1571"/>
        <end position="1595"/>
    </location>
</feature>
<evidence type="ECO:0000313" key="15">
    <source>
        <dbReference type="EMBL" id="KAG8509735.1"/>
    </source>
</evidence>
<dbReference type="SUPFAM" id="SSF81321">
    <property type="entry name" value="Family A G protein-coupled receptor-like"/>
    <property type="match status" value="6"/>
</dbReference>
<feature type="domain" description="G-protein coupled receptors family 1 profile" evidence="14">
    <location>
        <begin position="41"/>
        <end position="287"/>
    </location>
</feature>
<feature type="transmembrane region" description="Helical" evidence="13">
    <location>
        <begin position="1686"/>
        <end position="1708"/>
    </location>
</feature>
<dbReference type="EMBL" id="JAGFMF010011926">
    <property type="protein sequence ID" value="KAG8509735.1"/>
    <property type="molecule type" value="Genomic_DNA"/>
</dbReference>
<feature type="transmembrane region" description="Helical" evidence="13">
    <location>
        <begin position="236"/>
        <end position="260"/>
    </location>
</feature>
<feature type="transmembrane region" description="Helical" evidence="13">
    <location>
        <begin position="1443"/>
        <end position="1463"/>
    </location>
</feature>
<keyword evidence="11 12" id="KW-0807">Transducer</keyword>
<keyword evidence="9" id="KW-1015">Disulfide bond</keyword>
<dbReference type="InterPro" id="IPR050427">
    <property type="entry name" value="Olfactory_Receptors"/>
</dbReference>
<dbReference type="InterPro" id="IPR000276">
    <property type="entry name" value="GPCR_Rhodpsn"/>
</dbReference>
<evidence type="ECO:0000256" key="4">
    <source>
        <dbReference type="ARBA" id="ARBA00022475"/>
    </source>
</evidence>
<feature type="transmembrane region" description="Helical" evidence="13">
    <location>
        <begin position="662"/>
        <end position="681"/>
    </location>
</feature>
<evidence type="ECO:0000256" key="1">
    <source>
        <dbReference type="ARBA" id="ARBA00003929"/>
    </source>
</evidence>
<feature type="transmembrane region" description="Helical" evidence="13">
    <location>
        <begin position="744"/>
        <end position="765"/>
    </location>
</feature>
<dbReference type="InterPro" id="IPR000725">
    <property type="entry name" value="Olfact_rcpt"/>
</dbReference>
<keyword evidence="7 12" id="KW-0297">G-protein coupled receptor</keyword>
<keyword evidence="16" id="KW-1185">Reference proteome</keyword>
<dbReference type="PROSITE" id="PS50262">
    <property type="entry name" value="G_PROTEIN_RECEP_F1_2"/>
    <property type="match status" value="6"/>
</dbReference>
<feature type="transmembrane region" description="Helical" evidence="13">
    <location>
        <begin position="1816"/>
        <end position="1835"/>
    </location>
</feature>
<dbReference type="PROSITE" id="PS00237">
    <property type="entry name" value="G_PROTEIN_RECEP_F1_1"/>
    <property type="match status" value="6"/>
</dbReference>
<feature type="domain" description="G-protein coupled receptors family 1 profile" evidence="14">
    <location>
        <begin position="960"/>
        <end position="1206"/>
    </location>
</feature>